<protein>
    <submittedName>
        <fullName evidence="8">RNA polymerase sigma-70 factor, ECF subfamily</fullName>
    </submittedName>
</protein>
<dbReference type="InterPro" id="IPR039425">
    <property type="entry name" value="RNA_pol_sigma-70-like"/>
</dbReference>
<keyword evidence="3" id="KW-0731">Sigma factor</keyword>
<keyword evidence="2" id="KW-0805">Transcription regulation</keyword>
<reference evidence="8 9" key="1">
    <citation type="submission" date="2016-10" db="EMBL/GenBank/DDBJ databases">
        <authorList>
            <person name="de Groot N.N."/>
        </authorList>
    </citation>
    <scope>NUCLEOTIDE SEQUENCE [LARGE SCALE GENOMIC DNA]</scope>
    <source>
        <strain evidence="8 9">RK1</strain>
    </source>
</reference>
<dbReference type="InterPro" id="IPR007627">
    <property type="entry name" value="RNA_pol_sigma70_r2"/>
</dbReference>
<dbReference type="PANTHER" id="PTHR43133:SF46">
    <property type="entry name" value="RNA POLYMERASE SIGMA-70 FACTOR ECF SUBFAMILY"/>
    <property type="match status" value="1"/>
</dbReference>
<dbReference type="PRINTS" id="PR00038">
    <property type="entry name" value="HTHLUXR"/>
</dbReference>
<keyword evidence="4" id="KW-0238">DNA-binding</keyword>
<evidence type="ECO:0000256" key="1">
    <source>
        <dbReference type="ARBA" id="ARBA00010641"/>
    </source>
</evidence>
<comment type="similarity">
    <text evidence="1">Belongs to the sigma-70 factor family. ECF subfamily.</text>
</comment>
<evidence type="ECO:0000259" key="7">
    <source>
        <dbReference type="Pfam" id="PF04545"/>
    </source>
</evidence>
<dbReference type="InterPro" id="IPR036388">
    <property type="entry name" value="WH-like_DNA-bd_sf"/>
</dbReference>
<feature type="domain" description="RNA polymerase sigma-70 region 4" evidence="7">
    <location>
        <begin position="131"/>
        <end position="178"/>
    </location>
</feature>
<evidence type="ECO:0000256" key="2">
    <source>
        <dbReference type="ARBA" id="ARBA00023015"/>
    </source>
</evidence>
<dbReference type="Pfam" id="PF04545">
    <property type="entry name" value="Sigma70_r4"/>
    <property type="match status" value="1"/>
</dbReference>
<accession>A0A1I3H2C7</accession>
<dbReference type="SUPFAM" id="SSF88659">
    <property type="entry name" value="Sigma3 and sigma4 domains of RNA polymerase sigma factors"/>
    <property type="match status" value="1"/>
</dbReference>
<dbReference type="NCBIfam" id="TIGR02937">
    <property type="entry name" value="sigma70-ECF"/>
    <property type="match status" value="1"/>
</dbReference>
<dbReference type="InterPro" id="IPR014327">
    <property type="entry name" value="RNA_pol_sigma70_bacteroid"/>
</dbReference>
<keyword evidence="5" id="KW-0804">Transcription</keyword>
<dbReference type="CDD" id="cd06171">
    <property type="entry name" value="Sigma70_r4"/>
    <property type="match status" value="1"/>
</dbReference>
<gene>
    <name evidence="8" type="ORF">SAMN05444682_103195</name>
</gene>
<evidence type="ECO:0000313" key="9">
    <source>
        <dbReference type="Proteomes" id="UP000198670"/>
    </source>
</evidence>
<feature type="domain" description="RNA polymerase sigma-70 region 2" evidence="6">
    <location>
        <begin position="27"/>
        <end position="93"/>
    </location>
</feature>
<dbReference type="SUPFAM" id="SSF88946">
    <property type="entry name" value="Sigma2 domain of RNA polymerase sigma factors"/>
    <property type="match status" value="1"/>
</dbReference>
<dbReference type="InterPro" id="IPR000792">
    <property type="entry name" value="Tscrpt_reg_LuxR_C"/>
</dbReference>
<dbReference type="RefSeq" id="WP_090625991.1">
    <property type="nucleotide sequence ID" value="NZ_FOQO01000003.1"/>
</dbReference>
<dbReference type="GO" id="GO:0003677">
    <property type="term" value="F:DNA binding"/>
    <property type="evidence" value="ECO:0007669"/>
    <property type="project" value="UniProtKB-KW"/>
</dbReference>
<evidence type="ECO:0000259" key="6">
    <source>
        <dbReference type="Pfam" id="PF04542"/>
    </source>
</evidence>
<dbReference type="NCBIfam" id="TIGR02985">
    <property type="entry name" value="Sig70_bacteroi1"/>
    <property type="match status" value="1"/>
</dbReference>
<name>A0A1I3H2C7_9SPHI</name>
<dbReference type="AlphaFoldDB" id="A0A1I3H2C7"/>
<dbReference type="InterPro" id="IPR007630">
    <property type="entry name" value="RNA_pol_sigma70_r4"/>
</dbReference>
<dbReference type="Pfam" id="PF04542">
    <property type="entry name" value="Sigma70_r2"/>
    <property type="match status" value="1"/>
</dbReference>
<dbReference type="EMBL" id="FOQO01000003">
    <property type="protein sequence ID" value="SFI29712.1"/>
    <property type="molecule type" value="Genomic_DNA"/>
</dbReference>
<dbReference type="GO" id="GO:0016987">
    <property type="term" value="F:sigma factor activity"/>
    <property type="evidence" value="ECO:0007669"/>
    <property type="project" value="UniProtKB-KW"/>
</dbReference>
<dbReference type="InterPro" id="IPR014284">
    <property type="entry name" value="RNA_pol_sigma-70_dom"/>
</dbReference>
<dbReference type="Gene3D" id="1.10.10.10">
    <property type="entry name" value="Winged helix-like DNA-binding domain superfamily/Winged helix DNA-binding domain"/>
    <property type="match status" value="1"/>
</dbReference>
<proteinExistence type="inferred from homology"/>
<evidence type="ECO:0000256" key="5">
    <source>
        <dbReference type="ARBA" id="ARBA00023163"/>
    </source>
</evidence>
<dbReference type="STRING" id="1477437.SAMN05444682_103195"/>
<sequence>MPEYAAHTDETLLPLLQKGDREAYTEIYNRYHGLLYVFAYNRLKNREEAKDIIHELFLKLWRDRAFLQITGRLSVYLYTAVRNRIINSITHQQIANRYIDSFLSYIEAVDSQSADYLARHNDLQAFIEKEIASLQPRMREVFELSRHTNLSRKEIAEKLGVSEETVKSHMHNALKVLKARLGNLFFLAFLTF</sequence>
<dbReference type="InterPro" id="IPR013325">
    <property type="entry name" value="RNA_pol_sigma_r2"/>
</dbReference>
<dbReference type="Proteomes" id="UP000198670">
    <property type="component" value="Unassembled WGS sequence"/>
</dbReference>
<dbReference type="PANTHER" id="PTHR43133">
    <property type="entry name" value="RNA POLYMERASE ECF-TYPE SIGMA FACTO"/>
    <property type="match status" value="1"/>
</dbReference>
<organism evidence="8 9">
    <name type="scientific">Parapedobacter indicus</name>
    <dbReference type="NCBI Taxonomy" id="1477437"/>
    <lineage>
        <taxon>Bacteria</taxon>
        <taxon>Pseudomonadati</taxon>
        <taxon>Bacteroidota</taxon>
        <taxon>Sphingobacteriia</taxon>
        <taxon>Sphingobacteriales</taxon>
        <taxon>Sphingobacteriaceae</taxon>
        <taxon>Parapedobacter</taxon>
    </lineage>
</organism>
<evidence type="ECO:0000313" key="8">
    <source>
        <dbReference type="EMBL" id="SFI29712.1"/>
    </source>
</evidence>
<evidence type="ECO:0000256" key="4">
    <source>
        <dbReference type="ARBA" id="ARBA00023125"/>
    </source>
</evidence>
<dbReference type="GO" id="GO:0006352">
    <property type="term" value="P:DNA-templated transcription initiation"/>
    <property type="evidence" value="ECO:0007669"/>
    <property type="project" value="InterPro"/>
</dbReference>
<dbReference type="Gene3D" id="1.10.1740.10">
    <property type="match status" value="1"/>
</dbReference>
<keyword evidence="9" id="KW-1185">Reference proteome</keyword>
<evidence type="ECO:0000256" key="3">
    <source>
        <dbReference type="ARBA" id="ARBA00023082"/>
    </source>
</evidence>
<dbReference type="OrthoDB" id="659569at2"/>
<dbReference type="InterPro" id="IPR013324">
    <property type="entry name" value="RNA_pol_sigma_r3/r4-like"/>
</dbReference>